<keyword evidence="11" id="KW-1185">Reference proteome</keyword>
<dbReference type="Gene3D" id="3.90.180.10">
    <property type="entry name" value="Medium-chain alcohol dehydrogenases, catalytic domain"/>
    <property type="match status" value="1"/>
</dbReference>
<dbReference type="SMART" id="SM00826">
    <property type="entry name" value="PKS_DH"/>
    <property type="match status" value="1"/>
</dbReference>
<dbReference type="STRING" id="2025994.A0A2T2ZZY2"/>
<dbReference type="SUPFAM" id="SSF50129">
    <property type="entry name" value="GroES-like"/>
    <property type="match status" value="1"/>
</dbReference>
<evidence type="ECO:0000313" key="10">
    <source>
        <dbReference type="EMBL" id="PSR80251.1"/>
    </source>
</evidence>
<dbReference type="InParanoid" id="A0A2T2ZZY2"/>
<dbReference type="SMART" id="SM00829">
    <property type="entry name" value="PKS_ER"/>
    <property type="match status" value="1"/>
</dbReference>
<dbReference type="InterPro" id="IPR016035">
    <property type="entry name" value="Acyl_Trfase/lysoPLipase"/>
</dbReference>
<dbReference type="InterPro" id="IPR050091">
    <property type="entry name" value="PKS_NRPS_Biosynth_Enz"/>
</dbReference>
<dbReference type="Gene3D" id="3.10.129.110">
    <property type="entry name" value="Polyketide synthase dehydratase"/>
    <property type="match status" value="1"/>
</dbReference>
<dbReference type="InterPro" id="IPR057326">
    <property type="entry name" value="KR_dom"/>
</dbReference>
<dbReference type="Pfam" id="PF02801">
    <property type="entry name" value="Ketoacyl-synt_C"/>
    <property type="match status" value="1"/>
</dbReference>
<dbReference type="InterPro" id="IPR032821">
    <property type="entry name" value="PKS_assoc"/>
</dbReference>
<dbReference type="InterPro" id="IPR009081">
    <property type="entry name" value="PP-bd_ACP"/>
</dbReference>
<dbReference type="PROSITE" id="PS00606">
    <property type="entry name" value="KS3_1"/>
    <property type="match status" value="1"/>
</dbReference>
<dbReference type="InterPro" id="IPR013968">
    <property type="entry name" value="PKS_KR"/>
</dbReference>
<dbReference type="SMART" id="SM00823">
    <property type="entry name" value="PKS_PP"/>
    <property type="match status" value="1"/>
</dbReference>
<dbReference type="SUPFAM" id="SSF51735">
    <property type="entry name" value="NAD(P)-binding Rossmann-fold domains"/>
    <property type="match status" value="2"/>
</dbReference>
<feature type="region of interest" description="N-terminal hotdog fold" evidence="6">
    <location>
        <begin position="1025"/>
        <end position="1154"/>
    </location>
</feature>
<proteinExistence type="predicted"/>
<feature type="active site" description="Proton acceptor; for dehydratase activity" evidence="6">
    <location>
        <position position="1057"/>
    </location>
</feature>
<dbReference type="Pfam" id="PF21089">
    <property type="entry name" value="PKS_DH_N"/>
    <property type="match status" value="1"/>
</dbReference>
<feature type="domain" description="PKS/mFAS DH" evidence="9">
    <location>
        <begin position="1025"/>
        <end position="1343"/>
    </location>
</feature>
<name>A0A2T2ZZY2_9PEZI</name>
<dbReference type="InterPro" id="IPR020807">
    <property type="entry name" value="PKS_DH"/>
</dbReference>
<evidence type="ECO:0000256" key="2">
    <source>
        <dbReference type="ARBA" id="ARBA00022553"/>
    </source>
</evidence>
<dbReference type="InterPro" id="IPR014043">
    <property type="entry name" value="Acyl_transferase_dom"/>
</dbReference>
<dbReference type="InterPro" id="IPR042104">
    <property type="entry name" value="PKS_dehydratase_sf"/>
</dbReference>
<evidence type="ECO:0000259" key="9">
    <source>
        <dbReference type="PROSITE" id="PS52019"/>
    </source>
</evidence>
<dbReference type="SMART" id="SM00827">
    <property type="entry name" value="PKS_AT"/>
    <property type="match status" value="1"/>
</dbReference>
<dbReference type="Gene3D" id="3.40.366.10">
    <property type="entry name" value="Malonyl-Coenzyme A Acyl Carrier Protein, domain 2"/>
    <property type="match status" value="1"/>
</dbReference>
<reference evidence="10 11" key="1">
    <citation type="journal article" date="2018" name="Mycol. Prog.">
        <title>Coniella lustricola, a new species from submerged detritus.</title>
        <authorList>
            <person name="Raudabaugh D.B."/>
            <person name="Iturriaga T."/>
            <person name="Carver A."/>
            <person name="Mondo S."/>
            <person name="Pangilinan J."/>
            <person name="Lipzen A."/>
            <person name="He G."/>
            <person name="Amirebrahimi M."/>
            <person name="Grigoriev I.V."/>
            <person name="Miller A.N."/>
        </authorList>
    </citation>
    <scope>NUCLEOTIDE SEQUENCE [LARGE SCALE GENOMIC DNA]</scope>
    <source>
        <strain evidence="10 11">B22-T-1</strain>
    </source>
</reference>
<feature type="region of interest" description="C-terminal hotdog fold" evidence="6">
    <location>
        <begin position="1186"/>
        <end position="1343"/>
    </location>
</feature>
<dbReference type="PROSITE" id="PS52019">
    <property type="entry name" value="PKS_MFAS_DH"/>
    <property type="match status" value="1"/>
</dbReference>
<dbReference type="Pfam" id="PF00109">
    <property type="entry name" value="ketoacyl-synt"/>
    <property type="match status" value="1"/>
</dbReference>
<dbReference type="PANTHER" id="PTHR43775:SF29">
    <property type="entry name" value="ASPERFURANONE POLYKETIDE SYNTHASE AFOG-RELATED"/>
    <property type="match status" value="1"/>
</dbReference>
<dbReference type="Gene3D" id="3.40.47.10">
    <property type="match status" value="1"/>
</dbReference>
<dbReference type="InterPro" id="IPR056501">
    <property type="entry name" value="NAD-bd_HRPKS_sdrA"/>
</dbReference>
<dbReference type="GO" id="GO:0044550">
    <property type="term" value="P:secondary metabolite biosynthetic process"/>
    <property type="evidence" value="ECO:0007669"/>
    <property type="project" value="TreeGrafter"/>
</dbReference>
<feature type="domain" description="Ketosynthase family 3 (KS3)" evidence="8">
    <location>
        <begin position="9"/>
        <end position="434"/>
    </location>
</feature>
<dbReference type="Pfam" id="PF23114">
    <property type="entry name" value="NAD-bd_HRPKS_sdrA"/>
    <property type="match status" value="1"/>
</dbReference>
<dbReference type="InterPro" id="IPR014031">
    <property type="entry name" value="Ketoacyl_synth_C"/>
</dbReference>
<dbReference type="InterPro" id="IPR011032">
    <property type="entry name" value="GroES-like_sf"/>
</dbReference>
<dbReference type="GO" id="GO:0016491">
    <property type="term" value="F:oxidoreductase activity"/>
    <property type="evidence" value="ECO:0007669"/>
    <property type="project" value="UniProtKB-KW"/>
</dbReference>
<dbReference type="GO" id="GO:0006633">
    <property type="term" value="P:fatty acid biosynthetic process"/>
    <property type="evidence" value="ECO:0007669"/>
    <property type="project" value="InterPro"/>
</dbReference>
<dbReference type="EMBL" id="KZ678536">
    <property type="protein sequence ID" value="PSR80251.1"/>
    <property type="molecule type" value="Genomic_DNA"/>
</dbReference>
<evidence type="ECO:0000313" key="11">
    <source>
        <dbReference type="Proteomes" id="UP000241462"/>
    </source>
</evidence>
<keyword evidence="3" id="KW-0808">Transferase</keyword>
<dbReference type="OrthoDB" id="329835at2759"/>
<keyword evidence="4" id="KW-0560">Oxidoreductase</keyword>
<feature type="domain" description="Carrier" evidence="7">
    <location>
        <begin position="2422"/>
        <end position="2496"/>
    </location>
</feature>
<sequence>MRAGSDPGFEPIAIVGVACRLPGEASSLEGLWDLMSNSRTAHGPIPPSRWDSEAWYHPDADHKGTTTTKTGFFLEQDVSQFDAPFFSTTAKEAAGMDPAKRLLLEVAYEAFENAGMSLSHIAGTQTGVYVGSMTSDYELLSTADMMDQPHMAAAGSSEAMTANRLSWFFDLRGPSLTLDTACSSSLYALHLACQSLRLQETSMGLVAGVNLILHPNFMHQLTAMHMLSPDGKSHSFDQRANGYGRGEGVGALVVKRLADAMRDGDSIRAVIRATAANVDGKTPSVTMPSSQAQADLIRTAYQVADLPLEDTQYVELHGTGTPLGDPIEVAAISATFGATRPLDRPIHIGSIKQNIGHVEGCAGIAGILRAVLSVEKGMLLPTAGINVINPKLGLAQKGLAIPTTTTPWPTSGIRRASVNSFGFGGANAHVIIDDATSFLSTQVPNSINGSLDGNPDRFARHDNDQECALTLDGEGENTHAALAHCIPKASKAGQGLRPNEVLQPFDVNKHINDLTTPKILVFSAAEETGLDRLSIAYHNHLTKRFGGEDTIRDQQHSYFESLTWTLAHRRTAFDHRSFIIADSMKGLQSGLENGLAHFRRQQGLMQGTAFVFTGQGAQWAGMGKELLAFPVFSNSIERSNDCLCSMGCAWDLRAELSRPTDSSIDQPAYSQPICTAVQVGLVELLRSWNIQPKAVIGHSSGEIAAAFAAGILTHDDALKVAYLRGVYSDVVAKSPGRGAMMAAGVSESEAESYLSKAHVDDPRGANGCRAVVACINSPNSVTLSGDVDMIDALETLITKDNKFARKLRVNTAYHSPHMRDVASDCLAAMHRAGLSPPGIGPVKMFSSVTGKEIPATQVDATYWIENMCQPVRFSQALEQLLLSSSTRQKQRGSSRPFRKGKAAINWGSIVEVGPHAALKAPINQILVHMNSDNAAHPSYMAPIIRGQDAIQTALHTAGVLWALGNDISLSQINVQSNRSASGSTGDRVSQHPLVDLPAYPWNHSKQYWHEARDTRNDRLRRYPRLDLVGSQIDNTNFYEPQWRNQLAIRDNPWIGDHVITGTTLYPGAGMLIMVIEAAKQIAVSEGRTVSGLEFDNVFFERGLVVPDEGSIETLLSVRWSKTRPSARDFAILSRSTEQWVKHSSGTFTIIHHETALHDPAGSSSSMSLPMDWEHRSEEFRFKQANTPSTVVDVVELYEKLNAVGMEYGPYFQNLASLEVWEGGACFGRVKIPDTKSGMPHGFEYDHVIHPATLDAIFHLALCALAEHGSDFLEAAVPLRLERMFISTDLPRGTGQSFAGFAKRVSSSRSRMEADLIVSDVAWSGPKIIVEGLVVSQVTGGIPREITAMTGREETGENSRCARIAWQLDPTRLSLGTHTFESLPRRFSMVGRSMSDYPTDLQAWIEAECHKSIALRVLLVGTGLSLDVLDQLSPFHQAISLSPYKGFLNFTIGDTSDSSLDAWKAAYTSSKTRGQVSPTFLLVSTDGLNLTKDAELFDVIIMTASETVHPSSERLESAMKPGGRLVLLKELSSPLRDPILGRAHETPTNTGYSVTVKILSKAFVDTTPGPNVAVEKAFLLLPDHEETDSTLGEAVTALATSLERKLEQNHFEVERIHLYNAATILPSRACIISLIDYNSGLVRTWTQDQFNNFKSLVEKVGTMLWLTTGAQMSQSEPAELKSAASIGLLRVLRNEYPQLRLCHLDLSVKCWLKQDVLSSLVFSEWLTAIGLDSDSEGSEHEVAEQDEYLFIPRVVSYNGLDEELAIAGGSAQVLLAPLGTSGQLALAETKLGATHERLAWYPYTPMKGKIDRFQVEIKVKAFSGLLDDYKEASAAAAGHLVAKLGSQAVGIITHLGADIHSHKIGDTVIMYGAKSCKTHMRQHVSMVSALPNSVPVEIAPTVTWLHATAIHVLTRLARLKERDSILITRAGSSTLHRAVLLVAKQMNLRVIASATTQEELESLKAHGICEKDLILLSRSGLKSYIRYITKGEMLSAVIATPTDFSLSREFWPCIAEFGCAVALVSGEHDRNIEIPMDYHPTITFATLDPHQILMERPKAVPRILNHAAGSSFSDCLTACGKPVTFSAGHTQHLLNHLQTLNVDNNIFTVIMKDDELVPVARTEVEPLHLDKDAAYILAGGYGSLGLRLARSMVTHGARRLILLSRSKEASKYQQQISALRNAGAKIDIVKCDIGTLTEVQTVVDDLVRQDIKIKGIIQCAMVLQDGLFANMTFEQWQSAVTPKVEGTMNLHLASEGQPLDFFILLSSVVSIMGNVSQANYAAGNAYMDAFAHYRKSIGLPATSLNIGIVLDSDHIIDGTALDQFLNRFPHFNNIQTTLDEVEKGIIAAMRGTTVDGKPVEAQLVLGMTDSLDPEGVNHWARDSKFIHRYVTAQDSQISQAEESQSQRWRRHFGEANTMQEAAFAAQTILQELVAPGLGILPEDISLDRPLYNVGVDSFKAVEIRNQVFRDFESDLSIFEILSPKSLTEIATLVADRSQILIRKFKINGDPQDEGHVDTTQQLL</sequence>
<dbReference type="InterPro" id="IPR016036">
    <property type="entry name" value="Malonyl_transacylase_ACP-bd"/>
</dbReference>
<dbReference type="PROSITE" id="PS50075">
    <property type="entry name" value="CARRIER"/>
    <property type="match status" value="1"/>
</dbReference>
<dbReference type="Pfam" id="PF00550">
    <property type="entry name" value="PP-binding"/>
    <property type="match status" value="1"/>
</dbReference>
<dbReference type="InterPro" id="IPR049552">
    <property type="entry name" value="PKS_DH_N"/>
</dbReference>
<dbReference type="InterPro" id="IPR016039">
    <property type="entry name" value="Thiolase-like"/>
</dbReference>
<evidence type="ECO:0000256" key="1">
    <source>
        <dbReference type="ARBA" id="ARBA00022450"/>
    </source>
</evidence>
<dbReference type="Pfam" id="PF08659">
    <property type="entry name" value="KR"/>
    <property type="match status" value="1"/>
</dbReference>
<dbReference type="Proteomes" id="UP000241462">
    <property type="component" value="Unassembled WGS sequence"/>
</dbReference>
<protein>
    <submittedName>
        <fullName evidence="10">Uncharacterized protein</fullName>
    </submittedName>
</protein>
<dbReference type="InterPro" id="IPR001227">
    <property type="entry name" value="Ac_transferase_dom_sf"/>
</dbReference>
<keyword evidence="1" id="KW-0596">Phosphopantetheine</keyword>
<dbReference type="SMART" id="SM00822">
    <property type="entry name" value="PKS_KR"/>
    <property type="match status" value="1"/>
</dbReference>
<dbReference type="GO" id="GO:0004315">
    <property type="term" value="F:3-oxoacyl-[acyl-carrier-protein] synthase activity"/>
    <property type="evidence" value="ECO:0007669"/>
    <property type="project" value="InterPro"/>
</dbReference>
<dbReference type="InterPro" id="IPR018201">
    <property type="entry name" value="Ketoacyl_synth_AS"/>
</dbReference>
<dbReference type="SUPFAM" id="SSF53901">
    <property type="entry name" value="Thiolase-like"/>
    <property type="match status" value="1"/>
</dbReference>
<dbReference type="GO" id="GO:0031177">
    <property type="term" value="F:phosphopantetheine binding"/>
    <property type="evidence" value="ECO:0007669"/>
    <property type="project" value="InterPro"/>
</dbReference>
<dbReference type="InterPro" id="IPR036736">
    <property type="entry name" value="ACP-like_sf"/>
</dbReference>
<dbReference type="InterPro" id="IPR049900">
    <property type="entry name" value="PKS_mFAS_DH"/>
</dbReference>
<evidence type="ECO:0000259" key="8">
    <source>
        <dbReference type="PROSITE" id="PS52004"/>
    </source>
</evidence>
<dbReference type="InterPro" id="IPR036291">
    <property type="entry name" value="NAD(P)-bd_dom_sf"/>
</dbReference>
<dbReference type="Gene3D" id="1.10.1200.10">
    <property type="entry name" value="ACP-like"/>
    <property type="match status" value="1"/>
</dbReference>
<accession>A0A2T2ZZY2</accession>
<evidence type="ECO:0000256" key="3">
    <source>
        <dbReference type="ARBA" id="ARBA00022679"/>
    </source>
</evidence>
<dbReference type="GO" id="GO:0004312">
    <property type="term" value="F:fatty acid synthase activity"/>
    <property type="evidence" value="ECO:0007669"/>
    <property type="project" value="TreeGrafter"/>
</dbReference>
<organism evidence="10 11">
    <name type="scientific">Coniella lustricola</name>
    <dbReference type="NCBI Taxonomy" id="2025994"/>
    <lineage>
        <taxon>Eukaryota</taxon>
        <taxon>Fungi</taxon>
        <taxon>Dikarya</taxon>
        <taxon>Ascomycota</taxon>
        <taxon>Pezizomycotina</taxon>
        <taxon>Sordariomycetes</taxon>
        <taxon>Sordariomycetidae</taxon>
        <taxon>Diaporthales</taxon>
        <taxon>Schizoparmaceae</taxon>
        <taxon>Coniella</taxon>
    </lineage>
</organism>
<dbReference type="Pfam" id="PF16197">
    <property type="entry name" value="KAsynt_C_assoc"/>
    <property type="match status" value="1"/>
</dbReference>
<dbReference type="Pfam" id="PF00698">
    <property type="entry name" value="Acyl_transf_1"/>
    <property type="match status" value="1"/>
</dbReference>
<gene>
    <name evidence="10" type="ORF">BD289DRAFT_441070</name>
</gene>
<evidence type="ECO:0000256" key="5">
    <source>
        <dbReference type="ARBA" id="ARBA00023268"/>
    </source>
</evidence>
<feature type="active site" description="Proton donor; for dehydratase activity" evidence="6">
    <location>
        <position position="1254"/>
    </location>
</feature>
<evidence type="ECO:0000259" key="7">
    <source>
        <dbReference type="PROSITE" id="PS50075"/>
    </source>
</evidence>
<dbReference type="SUPFAM" id="SSF47336">
    <property type="entry name" value="ACP-like"/>
    <property type="match status" value="1"/>
</dbReference>
<dbReference type="InterPro" id="IPR020843">
    <property type="entry name" value="ER"/>
</dbReference>
<dbReference type="InterPro" id="IPR020841">
    <property type="entry name" value="PKS_Beta-ketoAc_synthase_dom"/>
</dbReference>
<dbReference type="InterPro" id="IPR020806">
    <property type="entry name" value="PKS_PP-bd"/>
</dbReference>
<dbReference type="Gene3D" id="3.30.70.3290">
    <property type="match status" value="1"/>
</dbReference>
<dbReference type="InterPro" id="IPR049551">
    <property type="entry name" value="PKS_DH_C"/>
</dbReference>
<dbReference type="SUPFAM" id="SSF55048">
    <property type="entry name" value="Probable ACP-binding domain of malonyl-CoA ACP transacylase"/>
    <property type="match status" value="1"/>
</dbReference>
<dbReference type="InterPro" id="IPR014030">
    <property type="entry name" value="Ketoacyl_synth_N"/>
</dbReference>
<dbReference type="FunFam" id="3.40.47.10:FF:000019">
    <property type="entry name" value="Polyketide synthase type I"/>
    <property type="match status" value="1"/>
</dbReference>
<keyword evidence="2" id="KW-0597">Phosphoprotein</keyword>
<dbReference type="PANTHER" id="PTHR43775">
    <property type="entry name" value="FATTY ACID SYNTHASE"/>
    <property type="match status" value="1"/>
</dbReference>
<dbReference type="PROSITE" id="PS52004">
    <property type="entry name" value="KS3_2"/>
    <property type="match status" value="1"/>
</dbReference>
<evidence type="ECO:0000256" key="4">
    <source>
        <dbReference type="ARBA" id="ARBA00023002"/>
    </source>
</evidence>
<evidence type="ECO:0000256" key="6">
    <source>
        <dbReference type="PROSITE-ProRule" id="PRU01363"/>
    </source>
</evidence>
<keyword evidence="5" id="KW-0511">Multifunctional enzyme</keyword>
<dbReference type="SMART" id="SM00825">
    <property type="entry name" value="PKS_KS"/>
    <property type="match status" value="1"/>
</dbReference>
<dbReference type="Pfam" id="PF14765">
    <property type="entry name" value="PS-DH"/>
    <property type="match status" value="1"/>
</dbReference>
<dbReference type="Gene3D" id="3.40.50.720">
    <property type="entry name" value="NAD(P)-binding Rossmann-like Domain"/>
    <property type="match status" value="3"/>
</dbReference>
<dbReference type="CDD" id="cd00833">
    <property type="entry name" value="PKS"/>
    <property type="match status" value="1"/>
</dbReference>
<dbReference type="SUPFAM" id="SSF52151">
    <property type="entry name" value="FabD/lysophospholipase-like"/>
    <property type="match status" value="1"/>
</dbReference>